<evidence type="ECO:0000256" key="6">
    <source>
        <dbReference type="ARBA" id="ARBA00023136"/>
    </source>
</evidence>
<evidence type="ECO:0000256" key="5">
    <source>
        <dbReference type="ARBA" id="ARBA00022989"/>
    </source>
</evidence>
<feature type="transmembrane region" description="Helical" evidence="7">
    <location>
        <begin position="118"/>
        <end position="137"/>
    </location>
</feature>
<feature type="transmembrane region" description="Helical" evidence="7">
    <location>
        <begin position="222"/>
        <end position="241"/>
    </location>
</feature>
<keyword evidence="4 7" id="KW-0812">Transmembrane</keyword>
<evidence type="ECO:0000256" key="1">
    <source>
        <dbReference type="ARBA" id="ARBA00004651"/>
    </source>
</evidence>
<protein>
    <submittedName>
        <fullName evidence="9">MFS transporter</fullName>
    </submittedName>
</protein>
<name>A0A4P6YVH2_9LACO</name>
<sequence length="410" mass="43867">MINNLKNKFSGKEIWQRNLIVLWFGTFMTGIGGSLIAPFISLYIATLGHYTTKELAFWSGAIFASNYIVLAIVSPLWGRLADAKGRKLMLLRASAGMAVTIFLMGFVTHAWMLLALRMLLGAFSGFTSNSMALMATTTPKTESGRVMSTLTTGSVGGMLLGPIIGGVVVGIVGYRPVFWITGVIMAAVFFLALFFVKEDFKPIIAKGKLGMKEVFTSVNSKTIVWGMLLTTAITQITNQSINPVLSLYVKHLMHDTGNITLMAGVVSAAPGIVTLLVAPRLGQLGDHIGQKYILGAGLVFSMLVFIGMSFATNVYYLIGTRLLIGVSDAAILPSVQAVLAKQAPQAVTGRVFSYNQSAQSMGAFIGPLIGSTIAAMFGYNMVFIGSAIFVVINLINYATHTKDLDSEVAA</sequence>
<keyword evidence="2" id="KW-0813">Transport</keyword>
<dbReference type="SUPFAM" id="SSF103473">
    <property type="entry name" value="MFS general substrate transporter"/>
    <property type="match status" value="1"/>
</dbReference>
<dbReference type="PANTHER" id="PTHR43414">
    <property type="entry name" value="MULTIDRUG RESISTANCE PROTEIN MDTG"/>
    <property type="match status" value="1"/>
</dbReference>
<dbReference type="Proteomes" id="UP000292886">
    <property type="component" value="Chromosome"/>
</dbReference>
<dbReference type="GO" id="GO:0022857">
    <property type="term" value="F:transmembrane transporter activity"/>
    <property type="evidence" value="ECO:0007669"/>
    <property type="project" value="InterPro"/>
</dbReference>
<gene>
    <name evidence="9" type="ORF">EQG49_10545</name>
</gene>
<proteinExistence type="predicted"/>
<dbReference type="InterPro" id="IPR020846">
    <property type="entry name" value="MFS_dom"/>
</dbReference>
<dbReference type="PANTHER" id="PTHR43414:SF6">
    <property type="entry name" value="MULTIDRUG RESISTANCE PROTEIN MDTG"/>
    <property type="match status" value="1"/>
</dbReference>
<comment type="subcellular location">
    <subcellularLocation>
        <location evidence="1">Cell membrane</location>
        <topology evidence="1">Multi-pass membrane protein</topology>
    </subcellularLocation>
</comment>
<feature type="transmembrane region" description="Helical" evidence="7">
    <location>
        <begin position="20"/>
        <end position="44"/>
    </location>
</feature>
<dbReference type="OrthoDB" id="65739at2"/>
<accession>A0A4P6YVH2</accession>
<feature type="transmembrane region" description="Helical" evidence="7">
    <location>
        <begin position="293"/>
        <end position="318"/>
    </location>
</feature>
<dbReference type="RefSeq" id="WP_133363926.1">
    <property type="nucleotide sequence ID" value="NZ_CP037940.1"/>
</dbReference>
<keyword evidence="6 7" id="KW-0472">Membrane</keyword>
<feature type="transmembrane region" description="Helical" evidence="7">
    <location>
        <begin position="89"/>
        <end position="112"/>
    </location>
</feature>
<evidence type="ECO:0000313" key="9">
    <source>
        <dbReference type="EMBL" id="QBO36849.1"/>
    </source>
</evidence>
<feature type="domain" description="Major facilitator superfamily (MFS) profile" evidence="8">
    <location>
        <begin position="18"/>
        <end position="405"/>
    </location>
</feature>
<feature type="transmembrane region" description="Helical" evidence="7">
    <location>
        <begin position="56"/>
        <end position="77"/>
    </location>
</feature>
<evidence type="ECO:0000256" key="2">
    <source>
        <dbReference type="ARBA" id="ARBA00022448"/>
    </source>
</evidence>
<dbReference type="Gene3D" id="1.20.1250.20">
    <property type="entry name" value="MFS general substrate transporter like domains"/>
    <property type="match status" value="2"/>
</dbReference>
<dbReference type="InterPro" id="IPR011701">
    <property type="entry name" value="MFS"/>
</dbReference>
<dbReference type="KEGG" id="wei:EQG49_10545"/>
<evidence type="ECO:0000256" key="4">
    <source>
        <dbReference type="ARBA" id="ARBA00022692"/>
    </source>
</evidence>
<keyword evidence="5 7" id="KW-1133">Transmembrane helix</keyword>
<feature type="transmembrane region" description="Helical" evidence="7">
    <location>
        <begin position="364"/>
        <end position="392"/>
    </location>
</feature>
<dbReference type="GO" id="GO:0005886">
    <property type="term" value="C:plasma membrane"/>
    <property type="evidence" value="ECO:0007669"/>
    <property type="project" value="UniProtKB-SubCell"/>
</dbReference>
<reference evidence="10" key="1">
    <citation type="submission" date="2019-03" db="EMBL/GenBank/DDBJ databases">
        <title>Weissella sp. 26KH-42 Genome sequencing.</title>
        <authorList>
            <person name="Heo J."/>
            <person name="Kim S.-J."/>
            <person name="Kim J.-S."/>
            <person name="Hong S.-B."/>
            <person name="Kwon S.-W."/>
        </authorList>
    </citation>
    <scope>NUCLEOTIDE SEQUENCE [LARGE SCALE GENOMIC DNA]</scope>
    <source>
        <strain evidence="10">26KH-42</strain>
    </source>
</reference>
<dbReference type="EMBL" id="CP037940">
    <property type="protein sequence ID" value="QBO36849.1"/>
    <property type="molecule type" value="Genomic_DNA"/>
</dbReference>
<dbReference type="InterPro" id="IPR001958">
    <property type="entry name" value="Tet-R_TetA/multi-R_MdtG-like"/>
</dbReference>
<dbReference type="PRINTS" id="PR01035">
    <property type="entry name" value="TCRTETA"/>
</dbReference>
<evidence type="ECO:0000256" key="3">
    <source>
        <dbReference type="ARBA" id="ARBA00022475"/>
    </source>
</evidence>
<keyword evidence="3" id="KW-1003">Cell membrane</keyword>
<evidence type="ECO:0000256" key="7">
    <source>
        <dbReference type="SAM" id="Phobius"/>
    </source>
</evidence>
<feature type="transmembrane region" description="Helical" evidence="7">
    <location>
        <begin position="177"/>
        <end position="196"/>
    </location>
</feature>
<feature type="transmembrane region" description="Helical" evidence="7">
    <location>
        <begin position="261"/>
        <end position="281"/>
    </location>
</feature>
<dbReference type="InterPro" id="IPR036259">
    <property type="entry name" value="MFS_trans_sf"/>
</dbReference>
<feature type="transmembrane region" description="Helical" evidence="7">
    <location>
        <begin position="149"/>
        <end position="171"/>
    </location>
</feature>
<dbReference type="PROSITE" id="PS50850">
    <property type="entry name" value="MFS"/>
    <property type="match status" value="1"/>
</dbReference>
<evidence type="ECO:0000313" key="10">
    <source>
        <dbReference type="Proteomes" id="UP000292886"/>
    </source>
</evidence>
<organism evidence="9 10">
    <name type="scientific">Periweissella cryptocerci</name>
    <dbReference type="NCBI Taxonomy" id="2506420"/>
    <lineage>
        <taxon>Bacteria</taxon>
        <taxon>Bacillati</taxon>
        <taxon>Bacillota</taxon>
        <taxon>Bacilli</taxon>
        <taxon>Lactobacillales</taxon>
        <taxon>Lactobacillaceae</taxon>
        <taxon>Periweissella</taxon>
    </lineage>
</organism>
<evidence type="ECO:0000259" key="8">
    <source>
        <dbReference type="PROSITE" id="PS50850"/>
    </source>
</evidence>
<dbReference type="Pfam" id="PF07690">
    <property type="entry name" value="MFS_1"/>
    <property type="match status" value="1"/>
</dbReference>
<dbReference type="AlphaFoldDB" id="A0A4P6YVH2"/>
<keyword evidence="10" id="KW-1185">Reference proteome</keyword>